<evidence type="ECO:0000313" key="3">
    <source>
        <dbReference type="Proteomes" id="UP000322110"/>
    </source>
</evidence>
<name>A0A5B2THM9_9PROT</name>
<dbReference type="AlphaFoldDB" id="A0A5B2THM9"/>
<dbReference type="OrthoDB" id="1495896at2"/>
<accession>A0A5B2THM9</accession>
<protein>
    <submittedName>
        <fullName evidence="2">FixH family protein</fullName>
    </submittedName>
</protein>
<keyword evidence="1" id="KW-1133">Transmembrane helix</keyword>
<keyword evidence="1" id="KW-0472">Membrane</keyword>
<proteinExistence type="predicted"/>
<sequence>MNAISHPAPPRPRRSRWIPWVFVGGMLLVTAVNGVLIYASATTFTGLTTGQSFDKGRAYNHVLEEAARQKALGWQAGITVAQGGLHLAATGRDGVPLPAGVTLSGVLRRPLTGEERMLDFAALGGGRWRASLADMQAGLWEARLTLRGANEARLMLRERVVLP</sequence>
<dbReference type="Proteomes" id="UP000322110">
    <property type="component" value="Unassembled WGS sequence"/>
</dbReference>
<dbReference type="InterPro" id="IPR008620">
    <property type="entry name" value="FixH"/>
</dbReference>
<dbReference type="RefSeq" id="WP_149811652.1">
    <property type="nucleotide sequence ID" value="NZ_VUKA01000002.1"/>
</dbReference>
<keyword evidence="1" id="KW-0812">Transmembrane</keyword>
<dbReference type="Pfam" id="PF05751">
    <property type="entry name" value="FixH"/>
    <property type="match status" value="1"/>
</dbReference>
<evidence type="ECO:0000256" key="1">
    <source>
        <dbReference type="SAM" id="Phobius"/>
    </source>
</evidence>
<comment type="caution">
    <text evidence="2">The sequence shown here is derived from an EMBL/GenBank/DDBJ whole genome shotgun (WGS) entry which is preliminary data.</text>
</comment>
<gene>
    <name evidence="2" type="ORF">F0Q34_08115</name>
</gene>
<organism evidence="2 3">
    <name type="scientific">Teichococcus oryzae</name>
    <dbReference type="NCBI Taxonomy" id="1608942"/>
    <lineage>
        <taxon>Bacteria</taxon>
        <taxon>Pseudomonadati</taxon>
        <taxon>Pseudomonadota</taxon>
        <taxon>Alphaproteobacteria</taxon>
        <taxon>Acetobacterales</taxon>
        <taxon>Roseomonadaceae</taxon>
        <taxon>Roseomonas</taxon>
    </lineage>
</organism>
<reference evidence="2 3" key="1">
    <citation type="journal article" date="2015" name="Int. J. Syst. Evol. Microbiol.">
        <title>Roseomonas oryzae sp. nov., isolated from paddy rhizosphere soil.</title>
        <authorList>
            <person name="Ramaprasad E.V."/>
            <person name="Sasikala Ch."/>
            <person name="Ramana Ch.V."/>
        </authorList>
    </citation>
    <scope>NUCLEOTIDE SEQUENCE [LARGE SCALE GENOMIC DNA]</scope>
    <source>
        <strain evidence="2 3">KCTC 42542</strain>
    </source>
</reference>
<evidence type="ECO:0000313" key="2">
    <source>
        <dbReference type="EMBL" id="KAA2213996.1"/>
    </source>
</evidence>
<dbReference type="EMBL" id="VUKA01000002">
    <property type="protein sequence ID" value="KAA2213996.1"/>
    <property type="molecule type" value="Genomic_DNA"/>
</dbReference>
<feature type="transmembrane region" description="Helical" evidence="1">
    <location>
        <begin position="20"/>
        <end position="41"/>
    </location>
</feature>
<keyword evidence="3" id="KW-1185">Reference proteome</keyword>